<evidence type="ECO:0000256" key="2">
    <source>
        <dbReference type="SAM" id="MobiDB-lite"/>
    </source>
</evidence>
<feature type="transmembrane region" description="Helical" evidence="3">
    <location>
        <begin position="6"/>
        <end position="23"/>
    </location>
</feature>
<keyword evidence="3" id="KW-0812">Transmembrane</keyword>
<proteinExistence type="predicted"/>
<evidence type="ECO:0000313" key="4">
    <source>
        <dbReference type="EMBL" id="APW41474.1"/>
    </source>
</evidence>
<name>A0A1P8K623_9BURK</name>
<protein>
    <submittedName>
        <fullName evidence="4">Uncharacterized protein</fullName>
    </submittedName>
</protein>
<dbReference type="EMBL" id="CP019239">
    <property type="protein sequence ID" value="APW41474.1"/>
    <property type="molecule type" value="Genomic_DNA"/>
</dbReference>
<dbReference type="STRING" id="1484693.RS694_02150"/>
<keyword evidence="1" id="KW-0175">Coiled coil</keyword>
<keyword evidence="3" id="KW-1133">Transmembrane helix</keyword>
<sequence length="330" mass="36435">MENFVTWVLAGATALGVAVYLYLDHQAKSLRTRVVEIPGGLRFEAWGFSVEMHRAAQLIKVQSNNGQVTRTPRGGGEPQVQNGPLELTLPAAGLQIEVVRKSVKVESQEEPLSTGHCTITVRGPDASQPDHAPELTHTEVLKIPRVPESVGQSFQQFAGRLRVWVEKTEHRLERDRKEQLRKEEDAAQEAAQEALLAEARANQAPDAILTEADVAAIADTQVAGWRKAAGFTGTASEVSVDPDGRVAWFIDLANDGRVTLHADKRTIHTTLKGASIDTLGGELDIGVRDDYWSEDDPTLKFFRIFKGLPADKRRAWKEKLELVRNTLNAR</sequence>
<feature type="region of interest" description="Disordered" evidence="2">
    <location>
        <begin position="107"/>
        <end position="127"/>
    </location>
</feature>
<evidence type="ECO:0000256" key="1">
    <source>
        <dbReference type="SAM" id="Coils"/>
    </source>
</evidence>
<reference evidence="4 5" key="1">
    <citation type="submission" date="2017-01" db="EMBL/GenBank/DDBJ databases">
        <authorList>
            <person name="Mah S.A."/>
            <person name="Swanson W.J."/>
            <person name="Moy G.W."/>
            <person name="Vacquier V.D."/>
        </authorList>
    </citation>
    <scope>NUCLEOTIDE SEQUENCE [LARGE SCALE GENOMIC DNA]</scope>
    <source>
        <strain evidence="4 5">DSM 22694</strain>
    </source>
</reference>
<dbReference type="AlphaFoldDB" id="A0A1P8K623"/>
<accession>A0A1P8K623</accession>
<evidence type="ECO:0000256" key="3">
    <source>
        <dbReference type="SAM" id="Phobius"/>
    </source>
</evidence>
<gene>
    <name evidence="4" type="ORF">RS694_02150</name>
</gene>
<feature type="coiled-coil region" evidence="1">
    <location>
        <begin position="170"/>
        <end position="200"/>
    </location>
</feature>
<dbReference type="KEGG" id="rsb:RS694_02150"/>
<keyword evidence="3" id="KW-0472">Membrane</keyword>
<organism evidence="4 5">
    <name type="scientific">Rhodoferax saidenbachensis</name>
    <dbReference type="NCBI Taxonomy" id="1484693"/>
    <lineage>
        <taxon>Bacteria</taxon>
        <taxon>Pseudomonadati</taxon>
        <taxon>Pseudomonadota</taxon>
        <taxon>Betaproteobacteria</taxon>
        <taxon>Burkholderiales</taxon>
        <taxon>Comamonadaceae</taxon>
        <taxon>Rhodoferax</taxon>
    </lineage>
</organism>
<keyword evidence="5" id="KW-1185">Reference proteome</keyword>
<evidence type="ECO:0000313" key="5">
    <source>
        <dbReference type="Proteomes" id="UP000186110"/>
    </source>
</evidence>
<dbReference type="Proteomes" id="UP000186110">
    <property type="component" value="Chromosome"/>
</dbReference>